<proteinExistence type="predicted"/>
<reference evidence="1 2" key="1">
    <citation type="submission" date="2018-12" db="EMBL/GenBank/DDBJ databases">
        <title>Genome sequencing of Eikenella corrodens KCOM 3110 (= JS217).</title>
        <authorList>
            <person name="Koo J.-K."/>
            <person name="Park S.-N."/>
            <person name="Lim Y.K."/>
        </authorList>
    </citation>
    <scope>NUCLEOTIDE SEQUENCE [LARGE SCALE GENOMIC DNA]</scope>
    <source>
        <strain evidence="1 2">KCOM 3110</strain>
    </source>
</reference>
<protein>
    <submittedName>
        <fullName evidence="1">Uncharacterized protein</fullName>
    </submittedName>
</protein>
<dbReference type="EMBL" id="CP034670">
    <property type="protein sequence ID" value="AZR59340.1"/>
    <property type="molecule type" value="Genomic_DNA"/>
</dbReference>
<dbReference type="Proteomes" id="UP000282435">
    <property type="component" value="Chromosome"/>
</dbReference>
<sequence>MPIGYLKNLKPHAAIWQCQSIYFSGSLGRTERLPEKLSTLSTLTPSKHKEFVHNPNLPPFFR</sequence>
<gene>
    <name evidence="1" type="ORF">ELB75_04450</name>
</gene>
<evidence type="ECO:0000313" key="2">
    <source>
        <dbReference type="Proteomes" id="UP000282435"/>
    </source>
</evidence>
<accession>A0A3S9SIM5</accession>
<name>A0A3S9SIM5_EIKCO</name>
<organism evidence="1 2">
    <name type="scientific">Eikenella corrodens</name>
    <dbReference type="NCBI Taxonomy" id="539"/>
    <lineage>
        <taxon>Bacteria</taxon>
        <taxon>Pseudomonadati</taxon>
        <taxon>Pseudomonadota</taxon>
        <taxon>Betaproteobacteria</taxon>
        <taxon>Neisseriales</taxon>
        <taxon>Neisseriaceae</taxon>
        <taxon>Eikenella</taxon>
    </lineage>
</organism>
<evidence type="ECO:0000313" key="1">
    <source>
        <dbReference type="EMBL" id="AZR59340.1"/>
    </source>
</evidence>
<dbReference type="AlphaFoldDB" id="A0A3S9SIM5"/>
<dbReference type="RefSeq" id="WP_126982890.1">
    <property type="nucleotide sequence ID" value="NZ_CP034670.1"/>
</dbReference>